<dbReference type="Proteomes" id="UP000055024">
    <property type="component" value="Unassembled WGS sequence"/>
</dbReference>
<evidence type="ECO:0000313" key="2">
    <source>
        <dbReference type="Proteomes" id="UP000055024"/>
    </source>
</evidence>
<protein>
    <submittedName>
        <fullName evidence="1">Uncharacterized protein</fullName>
    </submittedName>
</protein>
<gene>
    <name evidence="1" type="ORF">T11_17341</name>
</gene>
<comment type="caution">
    <text evidence="1">The sequence shown here is derived from an EMBL/GenBank/DDBJ whole genome shotgun (WGS) entry which is preliminary data.</text>
</comment>
<evidence type="ECO:0000313" key="1">
    <source>
        <dbReference type="EMBL" id="KRZ01710.1"/>
    </source>
</evidence>
<organism evidence="1 2">
    <name type="scientific">Trichinella zimbabwensis</name>
    <dbReference type="NCBI Taxonomy" id="268475"/>
    <lineage>
        <taxon>Eukaryota</taxon>
        <taxon>Metazoa</taxon>
        <taxon>Ecdysozoa</taxon>
        <taxon>Nematoda</taxon>
        <taxon>Enoplea</taxon>
        <taxon>Dorylaimia</taxon>
        <taxon>Trichinellida</taxon>
        <taxon>Trichinellidae</taxon>
        <taxon>Trichinella</taxon>
    </lineage>
</organism>
<name>A0A0V1GTN1_9BILA</name>
<proteinExistence type="predicted"/>
<dbReference type="EMBL" id="JYDP01000266">
    <property type="protein sequence ID" value="KRZ01710.1"/>
    <property type="molecule type" value="Genomic_DNA"/>
</dbReference>
<sequence length="259" mass="30283">MEDSFLWENDSVPDVNRAQLLGKYGSGTYKKWQSWVWENITNREKDEAEEENGTGLEKKGRGMLWEHRRKREKDGEDFLEENESMPEKKRSLLVRGKRHGGDKMNRTWFCKNTVMLNKDGGEFFLGKRLRTGCISSRVLEKVQHQAAQKLAEENDSELNKKREQLLKRERHRASEKKAVFAVGKQQKAAKTGRRFFGGKFLCPGQKTAELFKGKQLWARQKACPVLGWKMAQHLRIMGRDVRAKLPKTGKIRRRFFRGK</sequence>
<reference evidence="1 2" key="1">
    <citation type="submission" date="2015-01" db="EMBL/GenBank/DDBJ databases">
        <title>Evolution of Trichinella species and genotypes.</title>
        <authorList>
            <person name="Korhonen P.K."/>
            <person name="Edoardo P."/>
            <person name="Giuseppe L.R."/>
            <person name="Gasser R.B."/>
        </authorList>
    </citation>
    <scope>NUCLEOTIDE SEQUENCE [LARGE SCALE GENOMIC DNA]</scope>
    <source>
        <strain evidence="1">ISS1029</strain>
    </source>
</reference>
<accession>A0A0V1GTN1</accession>
<dbReference type="AlphaFoldDB" id="A0A0V1GTN1"/>
<keyword evidence="2" id="KW-1185">Reference proteome</keyword>